<dbReference type="AlphaFoldDB" id="A0A9P1ISH1"/>
<comment type="caution">
    <text evidence="1">The sequence shown here is derived from an EMBL/GenBank/DDBJ whole genome shotgun (WGS) entry which is preliminary data.</text>
</comment>
<gene>
    <name evidence="1" type="ORF">CAMP_LOCUS12881</name>
</gene>
<reference evidence="1" key="1">
    <citation type="submission" date="2022-11" db="EMBL/GenBank/DDBJ databases">
        <authorList>
            <person name="Kikuchi T."/>
        </authorList>
    </citation>
    <scope>NUCLEOTIDE SEQUENCE</scope>
    <source>
        <strain evidence="1">PS1010</strain>
    </source>
</reference>
<protein>
    <recommendedName>
        <fullName evidence="3">Protein kinase domain-containing protein</fullName>
    </recommendedName>
</protein>
<dbReference type="Proteomes" id="UP001152747">
    <property type="component" value="Unassembled WGS sequence"/>
</dbReference>
<proteinExistence type="predicted"/>
<name>A0A9P1ISH1_9PELO</name>
<accession>A0A9P1ISH1</accession>
<evidence type="ECO:0000313" key="2">
    <source>
        <dbReference type="Proteomes" id="UP001152747"/>
    </source>
</evidence>
<dbReference type="EMBL" id="CANHGI010000005">
    <property type="protein sequence ID" value="CAI5450244.1"/>
    <property type="molecule type" value="Genomic_DNA"/>
</dbReference>
<dbReference type="InterPro" id="IPR011009">
    <property type="entry name" value="Kinase-like_dom_sf"/>
</dbReference>
<dbReference type="SUPFAM" id="SSF56112">
    <property type="entry name" value="Protein kinase-like (PK-like)"/>
    <property type="match status" value="1"/>
</dbReference>
<evidence type="ECO:0000313" key="1">
    <source>
        <dbReference type="EMBL" id="CAI5450244.1"/>
    </source>
</evidence>
<sequence length="358" mass="41148">MLFLTIMLESEHGELILTRLNIQKILENDMKLYEIQGIIFSKSSTIHGMINKITSDSINLLSGILEQNIELNKLIINTSLAQNNIYENEIEIRNKIIIANDHKTMTYKGEITLFDGTKQEVEIVEPSPAMDSDDFRKKIFEEFRFKMRQLPVRLPIAAVLSTPALMFPAGKGYNLCYILCNYQHSLDFVQRIKICSSICRVFSEVLADDFYHGGILAEHFYCQQIDESETGVKTMELMFASADGLVDSRIEKRTNMIDYDQYAPEVSFTRILNRPSGVFNTGKLFARILQPDLVKEEKSWPGALKAMKVLIDKSVRPNPYDRPTIDGMVIMCRHILTLLELSPKSDCKFNFVHYNQYD</sequence>
<dbReference type="OrthoDB" id="5794369at2759"/>
<organism evidence="1 2">
    <name type="scientific">Caenorhabditis angaria</name>
    <dbReference type="NCBI Taxonomy" id="860376"/>
    <lineage>
        <taxon>Eukaryota</taxon>
        <taxon>Metazoa</taxon>
        <taxon>Ecdysozoa</taxon>
        <taxon>Nematoda</taxon>
        <taxon>Chromadorea</taxon>
        <taxon>Rhabditida</taxon>
        <taxon>Rhabditina</taxon>
        <taxon>Rhabditomorpha</taxon>
        <taxon>Rhabditoidea</taxon>
        <taxon>Rhabditidae</taxon>
        <taxon>Peloderinae</taxon>
        <taxon>Caenorhabditis</taxon>
    </lineage>
</organism>
<keyword evidence="2" id="KW-1185">Reference proteome</keyword>
<evidence type="ECO:0008006" key="3">
    <source>
        <dbReference type="Google" id="ProtNLM"/>
    </source>
</evidence>